<evidence type="ECO:0000313" key="3">
    <source>
        <dbReference type="EMBL" id="GAN35668.1"/>
    </source>
</evidence>
<dbReference type="PANTHER" id="PTHR11014">
    <property type="entry name" value="PEPTIDASE M20 FAMILY MEMBER"/>
    <property type="match status" value="1"/>
</dbReference>
<feature type="binding site" evidence="1">
    <location>
        <position position="375"/>
    </location>
    <ligand>
        <name>Mn(2+)</name>
        <dbReference type="ChEBI" id="CHEBI:29035"/>
        <label>2</label>
    </ligand>
</feature>
<comment type="caution">
    <text evidence="3">The sequence shown here is derived from an EMBL/GenBank/DDBJ whole genome shotgun (WGS) entry which is preliminary data.</text>
</comment>
<feature type="domain" description="Peptidase M20 dimerisation" evidence="2">
    <location>
        <begin position="195"/>
        <end position="293"/>
    </location>
</feature>
<evidence type="ECO:0000313" key="4">
    <source>
        <dbReference type="Proteomes" id="UP000032552"/>
    </source>
</evidence>
<dbReference type="Gene3D" id="3.40.630.10">
    <property type="entry name" value="Zn peptidases"/>
    <property type="match status" value="1"/>
</dbReference>
<sequence>MVNQDLIEQVNATMPFAIQTRRYLHENPEVSAHEFKTSEYLKAECRKLGLTIENVSKDAYSAGTGFIAIFDTGIPGKILGLRTDIDALPINENTENETRTRLVISHHPNVMHACGHDGHMATLLSAMQILISRRRLKSGKLIFIFEEGEEASTGIHAMIRLLKDKKIDAIYGQHLFSGLETGQIALAEGPITSSSLRIQMTIHGRGGHISRPDLSVNPVIAAAYIVTNLAGAWVNQLPPEQLMTFGLSQINGSPVRNVIPDKAYIGGSFRYHKDEVGEKAFRLIKEVSKSVAYAHKCSVSFSDDSGPSARAVINKDPYLIKIGRESINLLFPRSLITDFRWGASESFGHYAKVCPTLFTLVGTKNEKVGSGAEHHSEYFDLDEKSLMFSIGLMVQIAETFLGDHFQMEKGDHDAK</sequence>
<dbReference type="SUPFAM" id="SSF53187">
    <property type="entry name" value="Zn-dependent exopeptidases"/>
    <property type="match status" value="1"/>
</dbReference>
<dbReference type="InterPro" id="IPR002933">
    <property type="entry name" value="Peptidase_M20"/>
</dbReference>
<dbReference type="Pfam" id="PF07687">
    <property type="entry name" value="M20_dimer"/>
    <property type="match status" value="1"/>
</dbReference>
<dbReference type="InterPro" id="IPR011650">
    <property type="entry name" value="Peptidase_M20_dimer"/>
</dbReference>
<dbReference type="SUPFAM" id="SSF55031">
    <property type="entry name" value="Bacterial exopeptidase dimerisation domain"/>
    <property type="match status" value="1"/>
</dbReference>
<dbReference type="InterPro" id="IPR017439">
    <property type="entry name" value="Amidohydrolase"/>
</dbReference>
<dbReference type="AlphaFoldDB" id="A0A0C9QAF9"/>
<proteinExistence type="predicted"/>
<feature type="binding site" evidence="1">
    <location>
        <position position="116"/>
    </location>
    <ligand>
        <name>Mn(2+)</name>
        <dbReference type="ChEBI" id="CHEBI:29035"/>
        <label>2</label>
    </ligand>
</feature>
<evidence type="ECO:0000259" key="2">
    <source>
        <dbReference type="Pfam" id="PF07687"/>
    </source>
</evidence>
<dbReference type="PANTHER" id="PTHR11014:SF63">
    <property type="entry name" value="METALLOPEPTIDASE, PUTATIVE (AFU_ORTHOLOGUE AFUA_6G09600)-RELATED"/>
    <property type="match status" value="1"/>
</dbReference>
<dbReference type="EMBL" id="BAYM01000013">
    <property type="protein sequence ID" value="GAN35668.1"/>
    <property type="molecule type" value="Genomic_DNA"/>
</dbReference>
<reference evidence="4" key="1">
    <citation type="submission" date="2014-05" db="EMBL/GenBank/DDBJ databases">
        <title>Whole genome sequencing of Lactobacillus casei NRIC0644.</title>
        <authorList>
            <person name="Atarashi H."/>
            <person name="Yoshida Y."/>
            <person name="Fujimura S."/>
            <person name="Tanaka N."/>
            <person name="Shiwa Y."/>
            <person name="Yoshikawa H."/>
            <person name="Okada S."/>
            <person name="Nakagawa J."/>
        </authorList>
    </citation>
    <scope>NUCLEOTIDE SEQUENCE [LARGE SCALE GENOMIC DNA]</scope>
    <source>
        <strain evidence="4">NRIC0644</strain>
    </source>
</reference>
<dbReference type="RefSeq" id="WP_052956579.1">
    <property type="nucleotide sequence ID" value="NZ_BAYM01000013.1"/>
</dbReference>
<feature type="binding site" evidence="1">
    <location>
        <position position="114"/>
    </location>
    <ligand>
        <name>Mn(2+)</name>
        <dbReference type="ChEBI" id="CHEBI:29035"/>
        <label>2</label>
    </ligand>
</feature>
<dbReference type="PIRSF" id="PIRSF005962">
    <property type="entry name" value="Pept_M20D_amidohydro"/>
    <property type="match status" value="1"/>
</dbReference>
<evidence type="ECO:0000256" key="1">
    <source>
        <dbReference type="PIRSR" id="PIRSR005962-1"/>
    </source>
</evidence>
<name>A0A0C9QAF9_LACPA</name>
<dbReference type="GO" id="GO:0046872">
    <property type="term" value="F:metal ion binding"/>
    <property type="evidence" value="ECO:0007669"/>
    <property type="project" value="UniProtKB-KW"/>
</dbReference>
<dbReference type="Gene3D" id="3.30.70.360">
    <property type="match status" value="1"/>
</dbReference>
<dbReference type="Pfam" id="PF01546">
    <property type="entry name" value="Peptidase_M20"/>
    <property type="match status" value="1"/>
</dbReference>
<gene>
    <name evidence="3" type="ORF">LC0644_0257</name>
</gene>
<dbReference type="InterPro" id="IPR036264">
    <property type="entry name" value="Bact_exopeptidase_dim_dom"/>
</dbReference>
<feature type="binding site" evidence="1">
    <location>
        <position position="174"/>
    </location>
    <ligand>
        <name>Mn(2+)</name>
        <dbReference type="ChEBI" id="CHEBI:29035"/>
        <label>2</label>
    </ligand>
</feature>
<keyword evidence="1" id="KW-0479">Metal-binding</keyword>
<organism evidence="3 4">
    <name type="scientific">Lacticaseibacillus paracasei NRIC 0644</name>
    <dbReference type="NCBI Taxonomy" id="1435038"/>
    <lineage>
        <taxon>Bacteria</taxon>
        <taxon>Bacillati</taxon>
        <taxon>Bacillota</taxon>
        <taxon>Bacilli</taxon>
        <taxon>Lactobacillales</taxon>
        <taxon>Lactobacillaceae</taxon>
        <taxon>Lacticaseibacillus</taxon>
    </lineage>
</organism>
<comment type="cofactor">
    <cofactor evidence="1">
        <name>Mn(2+)</name>
        <dbReference type="ChEBI" id="CHEBI:29035"/>
    </cofactor>
    <text evidence="1">The Mn(2+) ion enhances activity.</text>
</comment>
<protein>
    <submittedName>
        <fullName evidence="3">N-acetyl-L,L-diaminopimelate deacetylase</fullName>
    </submittedName>
</protein>
<dbReference type="GO" id="GO:0016787">
    <property type="term" value="F:hydrolase activity"/>
    <property type="evidence" value="ECO:0007669"/>
    <property type="project" value="InterPro"/>
</dbReference>
<feature type="binding site" evidence="1">
    <location>
        <position position="150"/>
    </location>
    <ligand>
        <name>Mn(2+)</name>
        <dbReference type="ChEBI" id="CHEBI:29035"/>
        <label>2</label>
    </ligand>
</feature>
<dbReference type="Proteomes" id="UP000032552">
    <property type="component" value="Unassembled WGS sequence"/>
</dbReference>
<dbReference type="NCBIfam" id="TIGR01891">
    <property type="entry name" value="amidohydrolases"/>
    <property type="match status" value="1"/>
</dbReference>
<accession>A0A0C9QAF9</accession>
<keyword evidence="1" id="KW-0464">Manganese</keyword>